<evidence type="ECO:0000256" key="1">
    <source>
        <dbReference type="SAM" id="MobiDB-lite"/>
    </source>
</evidence>
<dbReference type="Proteomes" id="UP000095281">
    <property type="component" value="Unplaced"/>
</dbReference>
<feature type="compositionally biased region" description="Low complexity" evidence="1">
    <location>
        <begin position="67"/>
        <end position="90"/>
    </location>
</feature>
<evidence type="ECO:0000313" key="2">
    <source>
        <dbReference type="Proteomes" id="UP000095281"/>
    </source>
</evidence>
<accession>A0A1I8BHK4</accession>
<sequence length="212" mass="24144">MVHYITRSALSTGVRVLSVLEKAKLVCWFEETNSFAQVARRYRAEFGIEPPHMDLVKKLHQRFLNTGSVTNGNNNNEQFESSTIETSSSTDGIVDPFGIETEEQNKQQQMVVGIQENINTSPRASSHAVIKKTPPVLARLPNKDATKKIVKRTRQKEEAPPPMPLNVAQLQLPESYKIYKRSEGYEDRFLLADSELYEENGQLQRLINLNRD</sequence>
<dbReference type="WBParaSite" id="MhA1_Contig2442.frz3.gene1">
    <property type="protein sequence ID" value="MhA1_Contig2442.frz3.gene1"/>
    <property type="gene ID" value="MhA1_Contig2442.frz3.gene1"/>
</dbReference>
<reference evidence="3" key="1">
    <citation type="submission" date="2016-11" db="UniProtKB">
        <authorList>
            <consortium name="WormBaseParasite"/>
        </authorList>
    </citation>
    <scope>IDENTIFICATION</scope>
</reference>
<name>A0A1I8BHK4_MELHA</name>
<protein>
    <submittedName>
        <fullName evidence="3">DUF4817 domain-containing protein</fullName>
    </submittedName>
</protein>
<keyword evidence="2" id="KW-1185">Reference proteome</keyword>
<feature type="region of interest" description="Disordered" evidence="1">
    <location>
        <begin position="67"/>
        <end position="93"/>
    </location>
</feature>
<proteinExistence type="predicted"/>
<evidence type="ECO:0000313" key="3">
    <source>
        <dbReference type="WBParaSite" id="MhA1_Contig2442.frz3.gene1"/>
    </source>
</evidence>
<organism evidence="2 3">
    <name type="scientific">Meloidogyne hapla</name>
    <name type="common">Root-knot nematode worm</name>
    <dbReference type="NCBI Taxonomy" id="6305"/>
    <lineage>
        <taxon>Eukaryota</taxon>
        <taxon>Metazoa</taxon>
        <taxon>Ecdysozoa</taxon>
        <taxon>Nematoda</taxon>
        <taxon>Chromadorea</taxon>
        <taxon>Rhabditida</taxon>
        <taxon>Tylenchina</taxon>
        <taxon>Tylenchomorpha</taxon>
        <taxon>Tylenchoidea</taxon>
        <taxon>Meloidogynidae</taxon>
        <taxon>Meloidogyninae</taxon>
        <taxon>Meloidogyne</taxon>
    </lineage>
</organism>
<dbReference type="AlphaFoldDB" id="A0A1I8BHK4"/>